<comment type="caution">
    <text evidence="6">The sequence shown here is derived from an EMBL/GenBank/DDBJ whole genome shotgun (WGS) entry which is preliminary data.</text>
</comment>
<dbReference type="GO" id="GO:0005829">
    <property type="term" value="C:cytosol"/>
    <property type="evidence" value="ECO:0007669"/>
    <property type="project" value="TreeGrafter"/>
</dbReference>
<accession>A0A0L6U5K4</accession>
<organism evidence="6 7">
    <name type="scientific">Acetobacterium bakii</name>
    <dbReference type="NCBI Taxonomy" id="52689"/>
    <lineage>
        <taxon>Bacteria</taxon>
        <taxon>Bacillati</taxon>
        <taxon>Bacillota</taxon>
        <taxon>Clostridia</taxon>
        <taxon>Eubacteriales</taxon>
        <taxon>Eubacteriaceae</taxon>
        <taxon>Acetobacterium</taxon>
    </lineage>
</organism>
<keyword evidence="7" id="KW-1185">Reference proteome</keyword>
<dbReference type="SMART" id="SM01018">
    <property type="entry name" value="B12-binding_2"/>
    <property type="match status" value="1"/>
</dbReference>
<dbReference type="GO" id="GO:0032259">
    <property type="term" value="P:methylation"/>
    <property type="evidence" value="ECO:0007669"/>
    <property type="project" value="UniProtKB-KW"/>
</dbReference>
<proteinExistence type="inferred from homology"/>
<comment type="similarity">
    <text evidence="1">Belongs to the methylamine corrinoid protein family.</text>
</comment>
<dbReference type="GO" id="GO:0008705">
    <property type="term" value="F:methionine synthase activity"/>
    <property type="evidence" value="ECO:0007669"/>
    <property type="project" value="TreeGrafter"/>
</dbReference>
<dbReference type="PROSITE" id="PS51332">
    <property type="entry name" value="B12_BINDING"/>
    <property type="match status" value="1"/>
</dbReference>
<feature type="domain" description="B12-binding N-terminal" evidence="5">
    <location>
        <begin position="1"/>
        <end position="88"/>
    </location>
</feature>
<dbReference type="RefSeq" id="WP_050738334.1">
    <property type="nucleotide sequence ID" value="NZ_LGYO01000001.1"/>
</dbReference>
<dbReference type="FunFam" id="3.40.50.280:FF:000003">
    <property type="entry name" value="Dimethylamine methyltransferase corrinoid protein"/>
    <property type="match status" value="1"/>
</dbReference>
<dbReference type="SUPFAM" id="SSF52242">
    <property type="entry name" value="Cobalamin (vitamin B12)-binding domain"/>
    <property type="match status" value="1"/>
</dbReference>
<dbReference type="Pfam" id="PF02310">
    <property type="entry name" value="B12-binding"/>
    <property type="match status" value="1"/>
</dbReference>
<keyword evidence="2" id="KW-0479">Metal-binding</keyword>
<dbReference type="Proteomes" id="UP000036873">
    <property type="component" value="Unassembled WGS sequence"/>
</dbReference>
<dbReference type="InterPro" id="IPR050554">
    <property type="entry name" value="Met_Synthase/Corrinoid"/>
</dbReference>
<dbReference type="Gene3D" id="3.40.50.280">
    <property type="entry name" value="Cobalamin-binding domain"/>
    <property type="match status" value="1"/>
</dbReference>
<dbReference type="PATRIC" id="fig|52689.4.peg.34"/>
<dbReference type="GO" id="GO:0050667">
    <property type="term" value="P:homocysteine metabolic process"/>
    <property type="evidence" value="ECO:0007669"/>
    <property type="project" value="TreeGrafter"/>
</dbReference>
<dbReference type="PROSITE" id="PS51337">
    <property type="entry name" value="B12_BINDING_NTER"/>
    <property type="match status" value="1"/>
</dbReference>
<dbReference type="GO" id="GO:0031419">
    <property type="term" value="F:cobalamin binding"/>
    <property type="evidence" value="ECO:0007669"/>
    <property type="project" value="InterPro"/>
</dbReference>
<keyword evidence="6" id="KW-0489">Methyltransferase</keyword>
<evidence type="ECO:0000256" key="3">
    <source>
        <dbReference type="ARBA" id="ARBA00023285"/>
    </source>
</evidence>
<evidence type="ECO:0000256" key="2">
    <source>
        <dbReference type="ARBA" id="ARBA00022723"/>
    </source>
</evidence>
<dbReference type="Gene3D" id="1.10.1240.10">
    <property type="entry name" value="Methionine synthase domain"/>
    <property type="match status" value="1"/>
</dbReference>
<dbReference type="AlphaFoldDB" id="A0A0L6U5K4"/>
<dbReference type="Pfam" id="PF02607">
    <property type="entry name" value="B12-binding_2"/>
    <property type="match status" value="1"/>
</dbReference>
<feature type="domain" description="B12-binding" evidence="4">
    <location>
        <begin position="88"/>
        <end position="212"/>
    </location>
</feature>
<evidence type="ECO:0000259" key="5">
    <source>
        <dbReference type="PROSITE" id="PS51337"/>
    </source>
</evidence>
<dbReference type="OrthoDB" id="9803687at2"/>
<dbReference type="InterPro" id="IPR006158">
    <property type="entry name" value="Cobalamin-bd"/>
</dbReference>
<dbReference type="EMBL" id="LGYO01000001">
    <property type="protein sequence ID" value="KNZ43612.1"/>
    <property type="molecule type" value="Genomic_DNA"/>
</dbReference>
<keyword evidence="3" id="KW-0170">Cobalt</keyword>
<dbReference type="SUPFAM" id="SSF47644">
    <property type="entry name" value="Methionine synthase domain"/>
    <property type="match status" value="1"/>
</dbReference>
<dbReference type="InterPro" id="IPR003759">
    <property type="entry name" value="Cbl-bd_cap"/>
</dbReference>
<dbReference type="GO" id="GO:0046653">
    <property type="term" value="P:tetrahydrofolate metabolic process"/>
    <property type="evidence" value="ECO:0007669"/>
    <property type="project" value="TreeGrafter"/>
</dbReference>
<reference evidence="7" key="1">
    <citation type="submission" date="2015-07" db="EMBL/GenBank/DDBJ databases">
        <title>Draft genome sequence of Acetobacterium bakii DSM 8293, a potential psychrophilic chemical producer through syngas fermentation.</title>
        <authorList>
            <person name="Song Y."/>
            <person name="Hwang S."/>
            <person name="Cho B.-K."/>
        </authorList>
    </citation>
    <scope>NUCLEOTIDE SEQUENCE [LARGE SCALE GENOMIC DNA]</scope>
    <source>
        <strain evidence="7">DSM 8239</strain>
    </source>
</reference>
<sequence length="212" mass="22373">MSLLNEISEAVIAGNVEGTREKVKLAVQQEVNASSILNDGLMVGINEIGVRFGAGKIFVPTVLMAAKAMHEGVEVIKPLLESDGPTTVGKAIVGTVKGDLHDIGKKLVVLMMRSVNIDVIDMGSNVTAEQFIEGIKEHNPQIVGLSALLTTTMNEQAHIIKAFEEAGVRDQVKVLIGGAPVTQGWANKINADGFAADAASAANWAKEYVTSL</sequence>
<dbReference type="PANTHER" id="PTHR45833">
    <property type="entry name" value="METHIONINE SYNTHASE"/>
    <property type="match status" value="1"/>
</dbReference>
<gene>
    <name evidence="6" type="ORF">AKG39_00165</name>
</gene>
<dbReference type="STRING" id="52689.AKG39_00165"/>
<evidence type="ECO:0000256" key="1">
    <source>
        <dbReference type="ARBA" id="ARBA00010854"/>
    </source>
</evidence>
<evidence type="ECO:0000313" key="6">
    <source>
        <dbReference type="EMBL" id="KNZ43612.1"/>
    </source>
</evidence>
<dbReference type="PANTHER" id="PTHR45833:SF1">
    <property type="entry name" value="METHIONINE SYNTHASE"/>
    <property type="match status" value="1"/>
</dbReference>
<protein>
    <submittedName>
        <fullName evidence="6">Methyltransferase</fullName>
    </submittedName>
</protein>
<evidence type="ECO:0000259" key="4">
    <source>
        <dbReference type="PROSITE" id="PS51332"/>
    </source>
</evidence>
<name>A0A0L6U5K4_9FIRM</name>
<dbReference type="InterPro" id="IPR036724">
    <property type="entry name" value="Cobalamin-bd_sf"/>
</dbReference>
<dbReference type="GO" id="GO:0046872">
    <property type="term" value="F:metal ion binding"/>
    <property type="evidence" value="ECO:0007669"/>
    <property type="project" value="UniProtKB-KW"/>
</dbReference>
<dbReference type="InterPro" id="IPR036594">
    <property type="entry name" value="Meth_synthase_dom"/>
</dbReference>
<evidence type="ECO:0000313" key="7">
    <source>
        <dbReference type="Proteomes" id="UP000036873"/>
    </source>
</evidence>
<dbReference type="CDD" id="cd02070">
    <property type="entry name" value="corrinoid_protein_B12-BD"/>
    <property type="match status" value="1"/>
</dbReference>
<keyword evidence="6" id="KW-0808">Transferase</keyword>